<keyword evidence="4" id="KW-0479">Metal-binding</keyword>
<sequence>MNSLGRLRALVCVAVAVASVVVVLGAYTRLVDAGLGCPDWPGCYGMLGVPESIEEIGQAEARYPGIAVEPDKAWPEMVHRYFATGLGVLCLCIVGLAWFQGQRLVIPIVLTALVIVQGAFGAWTVTLKLWPQVVTAHLLGGFATLSLLWWYATALWPTIVAMPVPRKLAQFALGAVILQIAVGGWVTSNYAALACPDFPACHGELLPSMDFERGFDFTQTIGPNYLGGQLDSDARIAIQVTHRLGAVIVLLFVGLLVFHLRSRPFGWALGSVLGLQWTLGISNILFDLPLWVAVLHNAGGAVLLLMVLTVNVALGQTQESHFHKRTQVQ</sequence>
<dbReference type="EMBL" id="UINC01001920">
    <property type="protein sequence ID" value="SUZ90757.1"/>
    <property type="molecule type" value="Genomic_DNA"/>
</dbReference>
<name>A0A381RLG7_9ZZZZ</name>
<evidence type="ECO:0000256" key="6">
    <source>
        <dbReference type="ARBA" id="ARBA00023002"/>
    </source>
</evidence>
<dbReference type="GO" id="GO:0016020">
    <property type="term" value="C:membrane"/>
    <property type="evidence" value="ECO:0007669"/>
    <property type="project" value="UniProtKB-SubCell"/>
</dbReference>
<evidence type="ECO:0000256" key="3">
    <source>
        <dbReference type="ARBA" id="ARBA00022692"/>
    </source>
</evidence>
<feature type="transmembrane region" description="Helical" evidence="12">
    <location>
        <begin position="291"/>
        <end position="314"/>
    </location>
</feature>
<evidence type="ECO:0000256" key="8">
    <source>
        <dbReference type="ARBA" id="ARBA00023133"/>
    </source>
</evidence>
<dbReference type="GO" id="GO:0006784">
    <property type="term" value="P:heme A biosynthetic process"/>
    <property type="evidence" value="ECO:0007669"/>
    <property type="project" value="InterPro"/>
</dbReference>
<evidence type="ECO:0000256" key="4">
    <source>
        <dbReference type="ARBA" id="ARBA00022723"/>
    </source>
</evidence>
<organism evidence="13">
    <name type="scientific">marine metagenome</name>
    <dbReference type="NCBI Taxonomy" id="408172"/>
    <lineage>
        <taxon>unclassified sequences</taxon>
        <taxon>metagenomes</taxon>
        <taxon>ecological metagenomes</taxon>
    </lineage>
</organism>
<proteinExistence type="predicted"/>
<dbReference type="Pfam" id="PF02628">
    <property type="entry name" value="COX15-CtaA"/>
    <property type="match status" value="1"/>
</dbReference>
<comment type="pathway">
    <text evidence="11">Porphyrin-containing compound metabolism.</text>
</comment>
<gene>
    <name evidence="13" type="ORF">METZ01_LOCUS43611</name>
</gene>
<feature type="transmembrane region" description="Helical" evidence="12">
    <location>
        <begin position="7"/>
        <end position="27"/>
    </location>
</feature>
<evidence type="ECO:0000313" key="13">
    <source>
        <dbReference type="EMBL" id="SUZ90757.1"/>
    </source>
</evidence>
<evidence type="ECO:0000256" key="2">
    <source>
        <dbReference type="ARBA" id="ARBA00022475"/>
    </source>
</evidence>
<evidence type="ECO:0000256" key="10">
    <source>
        <dbReference type="ARBA" id="ARBA00023157"/>
    </source>
</evidence>
<accession>A0A381RLG7</accession>
<feature type="transmembrane region" description="Helical" evidence="12">
    <location>
        <begin position="265"/>
        <end position="285"/>
    </location>
</feature>
<dbReference type="InterPro" id="IPR003780">
    <property type="entry name" value="COX15/CtaA_fam"/>
</dbReference>
<keyword evidence="3 12" id="KW-0812">Transmembrane</keyword>
<keyword evidence="8" id="KW-0350">Heme biosynthesis</keyword>
<feature type="transmembrane region" description="Helical" evidence="12">
    <location>
        <begin position="81"/>
        <end position="99"/>
    </location>
</feature>
<feature type="transmembrane region" description="Helical" evidence="12">
    <location>
        <begin position="236"/>
        <end position="258"/>
    </location>
</feature>
<evidence type="ECO:0000256" key="12">
    <source>
        <dbReference type="SAM" id="Phobius"/>
    </source>
</evidence>
<dbReference type="GO" id="GO:0046872">
    <property type="term" value="F:metal ion binding"/>
    <property type="evidence" value="ECO:0007669"/>
    <property type="project" value="UniProtKB-KW"/>
</dbReference>
<dbReference type="InterPro" id="IPR050450">
    <property type="entry name" value="COX15/CtaA_HemeA_synthase"/>
</dbReference>
<feature type="transmembrane region" description="Helical" evidence="12">
    <location>
        <begin position="135"/>
        <end position="156"/>
    </location>
</feature>
<dbReference type="GO" id="GO:0016491">
    <property type="term" value="F:oxidoreductase activity"/>
    <property type="evidence" value="ECO:0007669"/>
    <property type="project" value="UniProtKB-KW"/>
</dbReference>
<evidence type="ECO:0000256" key="7">
    <source>
        <dbReference type="ARBA" id="ARBA00023004"/>
    </source>
</evidence>
<evidence type="ECO:0000256" key="9">
    <source>
        <dbReference type="ARBA" id="ARBA00023136"/>
    </source>
</evidence>
<reference evidence="13" key="1">
    <citation type="submission" date="2018-05" db="EMBL/GenBank/DDBJ databases">
        <authorList>
            <person name="Lanie J.A."/>
            <person name="Ng W.-L."/>
            <person name="Kazmierczak K.M."/>
            <person name="Andrzejewski T.M."/>
            <person name="Davidsen T.M."/>
            <person name="Wayne K.J."/>
            <person name="Tettelin H."/>
            <person name="Glass J.I."/>
            <person name="Rusch D."/>
            <person name="Podicherti R."/>
            <person name="Tsui H.-C.T."/>
            <person name="Winkler M.E."/>
        </authorList>
    </citation>
    <scope>NUCLEOTIDE SEQUENCE</scope>
</reference>
<dbReference type="PANTHER" id="PTHR35457:SF1">
    <property type="entry name" value="HEME A SYNTHASE"/>
    <property type="match status" value="1"/>
</dbReference>
<feature type="transmembrane region" description="Helical" evidence="12">
    <location>
        <begin position="168"/>
        <end position="186"/>
    </location>
</feature>
<keyword evidence="6" id="KW-0560">Oxidoreductase</keyword>
<protein>
    <recommendedName>
        <fullName evidence="14">Cytochrome oxidase assembly protein</fullName>
    </recommendedName>
</protein>
<evidence type="ECO:0000256" key="1">
    <source>
        <dbReference type="ARBA" id="ARBA00004141"/>
    </source>
</evidence>
<evidence type="ECO:0000256" key="11">
    <source>
        <dbReference type="ARBA" id="ARBA00023444"/>
    </source>
</evidence>
<keyword evidence="7" id="KW-0408">Iron</keyword>
<keyword evidence="5 12" id="KW-1133">Transmembrane helix</keyword>
<dbReference type="PANTHER" id="PTHR35457">
    <property type="entry name" value="HEME A SYNTHASE"/>
    <property type="match status" value="1"/>
</dbReference>
<feature type="transmembrane region" description="Helical" evidence="12">
    <location>
        <begin position="104"/>
        <end position="123"/>
    </location>
</feature>
<keyword evidence="10" id="KW-1015">Disulfide bond</keyword>
<evidence type="ECO:0008006" key="14">
    <source>
        <dbReference type="Google" id="ProtNLM"/>
    </source>
</evidence>
<keyword evidence="9 12" id="KW-0472">Membrane</keyword>
<keyword evidence="2" id="KW-1003">Cell membrane</keyword>
<dbReference type="AlphaFoldDB" id="A0A381RLG7"/>
<evidence type="ECO:0000256" key="5">
    <source>
        <dbReference type="ARBA" id="ARBA00022989"/>
    </source>
</evidence>
<comment type="subcellular location">
    <subcellularLocation>
        <location evidence="1">Membrane</location>
        <topology evidence="1">Multi-pass membrane protein</topology>
    </subcellularLocation>
</comment>